<gene>
    <name evidence="1" type="ORF">ZEAMMB73_Zm00001d021223</name>
</gene>
<name>A0A1D6I954_MAIZE</name>
<accession>A0A1D6I954</accession>
<dbReference type="EMBL" id="CM007650">
    <property type="protein sequence ID" value="ONM56563.1"/>
    <property type="molecule type" value="Genomic_DNA"/>
</dbReference>
<dbReference type="InParanoid" id="A0A1D6I954"/>
<evidence type="ECO:0000313" key="1">
    <source>
        <dbReference type="EMBL" id="ONM56563.1"/>
    </source>
</evidence>
<proteinExistence type="predicted"/>
<reference evidence="1" key="1">
    <citation type="submission" date="2015-12" db="EMBL/GenBank/DDBJ databases">
        <title>Update maize B73 reference genome by single molecule sequencing technologies.</title>
        <authorList>
            <consortium name="Maize Genome Sequencing Project"/>
            <person name="Ware D."/>
        </authorList>
    </citation>
    <scope>NUCLEOTIDE SEQUENCE [LARGE SCALE GENOMIC DNA]</scope>
    <source>
        <tissue evidence="1">Seedling</tissue>
    </source>
</reference>
<protein>
    <submittedName>
        <fullName evidence="1">Testis intracellular mediator protein</fullName>
    </submittedName>
</protein>
<organism evidence="1">
    <name type="scientific">Zea mays</name>
    <name type="common">Maize</name>
    <dbReference type="NCBI Taxonomy" id="4577"/>
    <lineage>
        <taxon>Eukaryota</taxon>
        <taxon>Viridiplantae</taxon>
        <taxon>Streptophyta</taxon>
        <taxon>Embryophyta</taxon>
        <taxon>Tracheophyta</taxon>
        <taxon>Spermatophyta</taxon>
        <taxon>Magnoliopsida</taxon>
        <taxon>Liliopsida</taxon>
        <taxon>Poales</taxon>
        <taxon>Poaceae</taxon>
        <taxon>PACMAD clade</taxon>
        <taxon>Panicoideae</taxon>
        <taxon>Andropogonodae</taxon>
        <taxon>Andropogoneae</taxon>
        <taxon>Tripsacinae</taxon>
        <taxon>Zea</taxon>
    </lineage>
</organism>
<sequence>MIKKSKDPNTIEEMKSHVAWTFTSDLCLGSDCSCSLSSLFFILINIYHTFPKKKVESEILREHIKKEREAASEGRKMTILSEEIQLSFAKRKLLNKYNELKVKFTRFSGSSF</sequence>
<dbReference type="STRING" id="4577.A0A1D6I954"/>
<dbReference type="AlphaFoldDB" id="A0A1D6I954"/>